<dbReference type="InterPro" id="IPR002781">
    <property type="entry name" value="TM_pro_TauE-like"/>
</dbReference>
<feature type="transmembrane region" description="Helical" evidence="8">
    <location>
        <begin position="102"/>
        <end position="119"/>
    </location>
</feature>
<dbReference type="PANTHER" id="PTHR30269:SF0">
    <property type="entry name" value="MEMBRANE TRANSPORTER PROTEIN YFCA-RELATED"/>
    <property type="match status" value="1"/>
</dbReference>
<feature type="transmembrane region" description="Helical" evidence="8">
    <location>
        <begin position="74"/>
        <end position="95"/>
    </location>
</feature>
<gene>
    <name evidence="9" type="ORF">KYY02_13400</name>
</gene>
<keyword evidence="10" id="KW-1185">Reference proteome</keyword>
<sequence>MDPETAAIRPGFAAAAGRVDAVAGDGGLVLVPALLMAFPTLPPAIALGTTKLTVITETSVTAITYARRAGLDPYIALPAAGLAISLAGIGAAAASSLPADRFRSLIMALLIGVAAFVTPRPGPGSVIEDADVVSKRRKLTAVSLPGCGIGFHDGVFGPGTGTLLVMSFTGLLPMELLHSSAVAKAVNAGRDIGALTVFAVQGHILWPLGAGTAVCNIAGAALRARTALKRGSRFVRGVLLVVVGALVIKLADDRWG</sequence>
<dbReference type="InterPro" id="IPR052017">
    <property type="entry name" value="TSUP"/>
</dbReference>
<evidence type="ECO:0000256" key="2">
    <source>
        <dbReference type="ARBA" id="ARBA00009142"/>
    </source>
</evidence>
<keyword evidence="4 8" id="KW-1003">Cell membrane</keyword>
<evidence type="ECO:0000256" key="5">
    <source>
        <dbReference type="ARBA" id="ARBA00022692"/>
    </source>
</evidence>
<evidence type="ECO:0000256" key="6">
    <source>
        <dbReference type="ARBA" id="ARBA00022989"/>
    </source>
</evidence>
<feature type="transmembrane region" description="Helical" evidence="8">
    <location>
        <begin position="234"/>
        <end position="251"/>
    </location>
</feature>
<dbReference type="Proteomes" id="UP001567537">
    <property type="component" value="Unassembled WGS sequence"/>
</dbReference>
<keyword evidence="5 8" id="KW-0812">Transmembrane</keyword>
<evidence type="ECO:0000256" key="4">
    <source>
        <dbReference type="ARBA" id="ARBA00022475"/>
    </source>
</evidence>
<evidence type="ECO:0000256" key="8">
    <source>
        <dbReference type="RuleBase" id="RU363041"/>
    </source>
</evidence>
<accession>A0ABV4IYC2</accession>
<comment type="similarity">
    <text evidence="2 8">Belongs to the 4-toluene sulfonate uptake permease (TSUP) (TC 2.A.102) family.</text>
</comment>
<reference evidence="9 10" key="1">
    <citation type="journal article" date="2021" name="Res Sq">
        <title>Streptomyces Pimoensis sp. nov., Isolated From the Taklimakan Desert in Xinjiang, China.</title>
        <authorList>
            <person name="Zhang P."/>
            <person name="Luo X."/>
            <person name="Luo X."/>
            <person name="Liu Z."/>
            <person name="Xia Z."/>
            <person name="Wan C."/>
            <person name="zhang L."/>
        </authorList>
    </citation>
    <scope>NUCLEOTIDE SEQUENCE [LARGE SCALE GENOMIC DNA]</scope>
    <source>
        <strain evidence="9 10">TRM75549</strain>
    </source>
</reference>
<dbReference type="RefSeq" id="WP_371238192.1">
    <property type="nucleotide sequence ID" value="NZ_JAHWZY010000011.1"/>
</dbReference>
<evidence type="ECO:0000256" key="1">
    <source>
        <dbReference type="ARBA" id="ARBA00004651"/>
    </source>
</evidence>
<evidence type="ECO:0000256" key="7">
    <source>
        <dbReference type="ARBA" id="ARBA00023136"/>
    </source>
</evidence>
<dbReference type="PANTHER" id="PTHR30269">
    <property type="entry name" value="TRANSMEMBRANE PROTEIN YFCA"/>
    <property type="match status" value="1"/>
</dbReference>
<proteinExistence type="inferred from homology"/>
<keyword evidence="6 8" id="KW-1133">Transmembrane helix</keyword>
<feature type="transmembrane region" description="Helical" evidence="8">
    <location>
        <begin position="204"/>
        <end position="222"/>
    </location>
</feature>
<evidence type="ECO:0000313" key="9">
    <source>
        <dbReference type="EMBL" id="MEZ3179641.1"/>
    </source>
</evidence>
<keyword evidence="3" id="KW-0813">Transport</keyword>
<protein>
    <recommendedName>
        <fullName evidence="8">Probable membrane transporter protein</fullName>
    </recommendedName>
</protein>
<comment type="caution">
    <text evidence="9">The sequence shown here is derived from an EMBL/GenBank/DDBJ whole genome shotgun (WGS) entry which is preliminary data.</text>
</comment>
<dbReference type="EMBL" id="JAHWZY010000011">
    <property type="protein sequence ID" value="MEZ3179641.1"/>
    <property type="molecule type" value="Genomic_DNA"/>
</dbReference>
<name>A0ABV4IYC2_9ACTN</name>
<evidence type="ECO:0000313" key="10">
    <source>
        <dbReference type="Proteomes" id="UP001567537"/>
    </source>
</evidence>
<evidence type="ECO:0000256" key="3">
    <source>
        <dbReference type="ARBA" id="ARBA00022448"/>
    </source>
</evidence>
<organism evidence="9 10">
    <name type="scientific">Streptomyces pimonensis</name>
    <dbReference type="NCBI Taxonomy" id="2860288"/>
    <lineage>
        <taxon>Bacteria</taxon>
        <taxon>Bacillati</taxon>
        <taxon>Actinomycetota</taxon>
        <taxon>Actinomycetes</taxon>
        <taxon>Kitasatosporales</taxon>
        <taxon>Streptomycetaceae</taxon>
        <taxon>Streptomyces</taxon>
    </lineage>
</organism>
<keyword evidence="7 8" id="KW-0472">Membrane</keyword>
<dbReference type="Pfam" id="PF01925">
    <property type="entry name" value="TauE"/>
    <property type="match status" value="1"/>
</dbReference>
<comment type="subcellular location">
    <subcellularLocation>
        <location evidence="1 8">Cell membrane</location>
        <topology evidence="1 8">Multi-pass membrane protein</topology>
    </subcellularLocation>
</comment>